<sequence>MGPLDNRGLWGPCVLAHTQTTSKKVYKRYQGYLMGPPLTLGPEWSVCPCLGPWGYETEFSNSFDNLDSDNVLIPISFHSLIRQSISSNQFVSFFSQFLIMSLETGGSFFKSFPC</sequence>
<proteinExistence type="predicted"/>
<dbReference type="EMBL" id="CATNWA010000996">
    <property type="protein sequence ID" value="CAI9538817.1"/>
    <property type="molecule type" value="Genomic_DNA"/>
</dbReference>
<evidence type="ECO:0000313" key="2">
    <source>
        <dbReference type="Proteomes" id="UP001162483"/>
    </source>
</evidence>
<protein>
    <submittedName>
        <fullName evidence="1">Uncharacterized protein</fullName>
    </submittedName>
</protein>
<reference evidence="1" key="1">
    <citation type="submission" date="2023-05" db="EMBL/GenBank/DDBJ databases">
        <authorList>
            <person name="Stuckert A."/>
        </authorList>
    </citation>
    <scope>NUCLEOTIDE SEQUENCE</scope>
</reference>
<feature type="non-terminal residue" evidence="1">
    <location>
        <position position="114"/>
    </location>
</feature>
<comment type="caution">
    <text evidence="1">The sequence shown here is derived from an EMBL/GenBank/DDBJ whole genome shotgun (WGS) entry which is preliminary data.</text>
</comment>
<dbReference type="Proteomes" id="UP001162483">
    <property type="component" value="Unassembled WGS sequence"/>
</dbReference>
<gene>
    <name evidence="1" type="ORF">SPARVUS_LOCUS1487686</name>
</gene>
<name>A0ABN9AS11_9NEOB</name>
<keyword evidence="2" id="KW-1185">Reference proteome</keyword>
<evidence type="ECO:0000313" key="1">
    <source>
        <dbReference type="EMBL" id="CAI9538817.1"/>
    </source>
</evidence>
<accession>A0ABN9AS11</accession>
<organism evidence="1 2">
    <name type="scientific">Staurois parvus</name>
    <dbReference type="NCBI Taxonomy" id="386267"/>
    <lineage>
        <taxon>Eukaryota</taxon>
        <taxon>Metazoa</taxon>
        <taxon>Chordata</taxon>
        <taxon>Craniata</taxon>
        <taxon>Vertebrata</taxon>
        <taxon>Euteleostomi</taxon>
        <taxon>Amphibia</taxon>
        <taxon>Batrachia</taxon>
        <taxon>Anura</taxon>
        <taxon>Neobatrachia</taxon>
        <taxon>Ranoidea</taxon>
        <taxon>Ranidae</taxon>
        <taxon>Staurois</taxon>
    </lineage>
</organism>